<protein>
    <submittedName>
        <fullName evidence="1">Uncharacterized protein</fullName>
    </submittedName>
</protein>
<keyword evidence="2" id="KW-1185">Reference proteome</keyword>
<name>A0A1L7W0Z3_FUSPR</name>
<evidence type="ECO:0000313" key="2">
    <source>
        <dbReference type="Proteomes" id="UP000183971"/>
    </source>
</evidence>
<organism evidence="1 2">
    <name type="scientific">Fusarium proliferatum (strain ET1)</name>
    <name type="common">Orchid endophyte fungus</name>
    <dbReference type="NCBI Taxonomy" id="1227346"/>
    <lineage>
        <taxon>Eukaryota</taxon>
        <taxon>Fungi</taxon>
        <taxon>Dikarya</taxon>
        <taxon>Ascomycota</taxon>
        <taxon>Pezizomycotina</taxon>
        <taxon>Sordariomycetes</taxon>
        <taxon>Hypocreomycetidae</taxon>
        <taxon>Hypocreales</taxon>
        <taxon>Nectriaceae</taxon>
        <taxon>Fusarium</taxon>
        <taxon>Fusarium fujikuroi species complex</taxon>
    </lineage>
</organism>
<dbReference type="AlphaFoldDB" id="A0A1L7W0Z3"/>
<reference evidence="2" key="1">
    <citation type="journal article" date="2016" name="Genome Biol. Evol.">
        <title>Comparative 'omics' of the Fusarium fujikuroi species complex highlights differences in genetic potential and metabolite synthesis.</title>
        <authorList>
            <person name="Niehaus E.-M."/>
            <person name="Muensterkoetter M."/>
            <person name="Proctor R.H."/>
            <person name="Brown D.W."/>
            <person name="Sharon A."/>
            <person name="Idan Y."/>
            <person name="Oren-Young L."/>
            <person name="Sieber C.M."/>
            <person name="Novak O."/>
            <person name="Pencik A."/>
            <person name="Tarkowska D."/>
            <person name="Hromadova K."/>
            <person name="Freeman S."/>
            <person name="Maymon M."/>
            <person name="Elazar M."/>
            <person name="Youssef S.A."/>
            <person name="El-Shabrawy E.S.M."/>
            <person name="Shalaby A.B.A."/>
            <person name="Houterman P."/>
            <person name="Brock N.L."/>
            <person name="Burkhardt I."/>
            <person name="Tsavkelova E.A."/>
            <person name="Dickschat J.S."/>
            <person name="Galuszka P."/>
            <person name="Gueldener U."/>
            <person name="Tudzynski B."/>
        </authorList>
    </citation>
    <scope>NUCLEOTIDE SEQUENCE [LARGE SCALE GENOMIC DNA]</scope>
    <source>
        <strain evidence="2">ET1</strain>
    </source>
</reference>
<proteinExistence type="predicted"/>
<dbReference type="VEuPathDB" id="FungiDB:FPRO_11398"/>
<dbReference type="RefSeq" id="XP_031086485.1">
    <property type="nucleotide sequence ID" value="XM_031220869.1"/>
</dbReference>
<dbReference type="EMBL" id="FJOF01000010">
    <property type="protein sequence ID" value="CZR45951.1"/>
    <property type="molecule type" value="Genomic_DNA"/>
</dbReference>
<gene>
    <name evidence="1" type="ORF">FPRO_11398</name>
</gene>
<sequence>MTQFVKSGVFRPTEFVLRPNKRRKKAKGHEKQEDKILKSVYASSVARYVFKNNRPIIPPEEALRKCNLLADDETSLADIATTRASNLEVGRLEAGWEAIHNCLQPT</sequence>
<evidence type="ECO:0000313" key="1">
    <source>
        <dbReference type="EMBL" id="CZR45951.1"/>
    </source>
</evidence>
<comment type="caution">
    <text evidence="1">The sequence shown here is derived from an EMBL/GenBank/DDBJ whole genome shotgun (WGS) entry which is preliminary data.</text>
</comment>
<accession>A0A1L7W0Z3</accession>
<dbReference type="Proteomes" id="UP000183971">
    <property type="component" value="Unassembled WGS sequence"/>
</dbReference>
<dbReference type="GeneID" id="42056267"/>